<dbReference type="Pfam" id="PF00561">
    <property type="entry name" value="Abhydrolase_1"/>
    <property type="match status" value="1"/>
</dbReference>
<evidence type="ECO:0000256" key="1">
    <source>
        <dbReference type="ARBA" id="ARBA00004721"/>
    </source>
</evidence>
<dbReference type="FunFam" id="3.40.50.1820:FF:000161">
    <property type="entry name" value="Epoxide hydrolase"/>
    <property type="match status" value="1"/>
</dbReference>
<dbReference type="InterPro" id="IPR000073">
    <property type="entry name" value="AB_hydrolase_1"/>
</dbReference>
<gene>
    <name evidence="10" type="ORF">RGQ29_020764</name>
</gene>
<proteinExistence type="inferred from homology"/>
<evidence type="ECO:0000256" key="3">
    <source>
        <dbReference type="ARBA" id="ARBA00013006"/>
    </source>
</evidence>
<dbReference type="Gene3D" id="3.40.50.1820">
    <property type="entry name" value="alpha/beta hydrolase"/>
    <property type="match status" value="1"/>
</dbReference>
<evidence type="ECO:0000256" key="6">
    <source>
        <dbReference type="ARBA" id="ARBA00051067"/>
    </source>
</evidence>
<evidence type="ECO:0000256" key="2">
    <source>
        <dbReference type="ARBA" id="ARBA00011738"/>
    </source>
</evidence>
<keyword evidence="11" id="KW-1185">Reference proteome</keyword>
<comment type="subunit">
    <text evidence="2">Homodimer.</text>
</comment>
<evidence type="ECO:0000259" key="9">
    <source>
        <dbReference type="Pfam" id="PF00561"/>
    </source>
</evidence>
<evidence type="ECO:0000256" key="4">
    <source>
        <dbReference type="ARBA" id="ARBA00022801"/>
    </source>
</evidence>
<sequence>MEGIDHRIVSVNGIKMHIAEKGQDPVVLFLHGFPELWYSWCHQIHALGSLGYHAVAPNLRGFGDTDTPTSITSYTCDHIVNDLVALIDSLGVEQVFLVAQDWGAIMGWYLCMFKPERVKAFVCLSVPFTPRSPQMKPMDRMRVHVTFQAPGEIEAKIAEIGTANVVKTIFSIRKPGPPCFPKGNAFGIRTNASISLPSCLSEEELTYYVTKFDQKGFAGGLNYYRAIDYMKLKSWPSLTLNVPVTEKWTGMQVKVPMKFMVGDLDMVYTTLGTKEYIHNGDFKKDVPFLEEAVVMEGVGHFINQERAEEIGSHIYDFIKKFK</sequence>
<dbReference type="PRINTS" id="PR00412">
    <property type="entry name" value="EPOXHYDRLASE"/>
</dbReference>
<evidence type="ECO:0000256" key="7">
    <source>
        <dbReference type="ARBA" id="ARBA00058358"/>
    </source>
</evidence>
<comment type="caution">
    <text evidence="10">The sequence shown here is derived from an EMBL/GenBank/DDBJ whole genome shotgun (WGS) entry which is preliminary data.</text>
</comment>
<comment type="similarity">
    <text evidence="5">Belongs to the AB hydrolase superfamily. Epoxide hydrolase family.</text>
</comment>
<dbReference type="InterPro" id="IPR029058">
    <property type="entry name" value="AB_hydrolase_fold"/>
</dbReference>
<comment type="catalytic activity">
    <reaction evidence="6">
        <text>an epoxide + H2O = an ethanediol</text>
        <dbReference type="Rhea" id="RHEA:19037"/>
        <dbReference type="ChEBI" id="CHEBI:15377"/>
        <dbReference type="ChEBI" id="CHEBI:32955"/>
        <dbReference type="ChEBI" id="CHEBI:140594"/>
        <dbReference type="EC" id="3.3.2.10"/>
    </reaction>
    <physiologicalReaction direction="left-to-right" evidence="6">
        <dbReference type="Rhea" id="RHEA:19038"/>
    </physiologicalReaction>
</comment>
<reference evidence="10 11" key="1">
    <citation type="journal article" date="2023" name="G3 (Bethesda)">
        <title>A haplotype-resolved chromosome-scale genome for Quercus rubra L. provides insights into the genetics of adaptive traits for red oak species.</title>
        <authorList>
            <person name="Kapoor B."/>
            <person name="Jenkins J."/>
            <person name="Schmutz J."/>
            <person name="Zhebentyayeva T."/>
            <person name="Kuelheim C."/>
            <person name="Coggeshall M."/>
            <person name="Heim C."/>
            <person name="Lasky J.R."/>
            <person name="Leites L."/>
            <person name="Islam-Faridi N."/>
            <person name="Romero-Severson J."/>
            <person name="DeLeo V.L."/>
            <person name="Lucas S.M."/>
            <person name="Lazic D."/>
            <person name="Gailing O."/>
            <person name="Carlson J."/>
            <person name="Staton M."/>
        </authorList>
    </citation>
    <scope>NUCLEOTIDE SEQUENCE [LARGE SCALE GENOMIC DNA]</scope>
    <source>
        <strain evidence="10">Pseudo-F2</strain>
    </source>
</reference>
<evidence type="ECO:0000256" key="5">
    <source>
        <dbReference type="ARBA" id="ARBA00038334"/>
    </source>
</evidence>
<dbReference type="AlphaFoldDB" id="A0AAN7FBM0"/>
<dbReference type="EMBL" id="JAXUIC010000005">
    <property type="protein sequence ID" value="KAK4590338.1"/>
    <property type="molecule type" value="Genomic_DNA"/>
</dbReference>
<keyword evidence="4" id="KW-0378">Hydrolase</keyword>
<dbReference type="InterPro" id="IPR000639">
    <property type="entry name" value="Epox_hydrolase-like"/>
</dbReference>
<accession>A0AAN7FBM0</accession>
<name>A0AAN7FBM0_QUERU</name>
<feature type="domain" description="AB hydrolase-1" evidence="9">
    <location>
        <begin position="25"/>
        <end position="129"/>
    </location>
</feature>
<protein>
    <recommendedName>
        <fullName evidence="3">soluble epoxide hydrolase</fullName>
        <ecNumber evidence="3">3.3.2.10</ecNumber>
    </recommendedName>
</protein>
<comment type="catalytic activity">
    <reaction evidence="8">
        <text>(24S)-24,25-epoxycucurbitadienol + H2O = (24R)-24,25-dihydroxycucurbitadienol</text>
        <dbReference type="Rhea" id="RHEA:81855"/>
        <dbReference type="ChEBI" id="CHEBI:15377"/>
        <dbReference type="ChEBI" id="CHEBI:229949"/>
        <dbReference type="ChEBI" id="CHEBI:229950"/>
    </reaction>
    <physiologicalReaction direction="left-to-right" evidence="8">
        <dbReference type="Rhea" id="RHEA:81856"/>
    </physiologicalReaction>
</comment>
<dbReference type="Proteomes" id="UP001324115">
    <property type="component" value="Unassembled WGS sequence"/>
</dbReference>
<evidence type="ECO:0000256" key="8">
    <source>
        <dbReference type="ARBA" id="ARBA00093212"/>
    </source>
</evidence>
<organism evidence="10 11">
    <name type="scientific">Quercus rubra</name>
    <name type="common">Northern red oak</name>
    <name type="synonym">Quercus borealis</name>
    <dbReference type="NCBI Taxonomy" id="3512"/>
    <lineage>
        <taxon>Eukaryota</taxon>
        <taxon>Viridiplantae</taxon>
        <taxon>Streptophyta</taxon>
        <taxon>Embryophyta</taxon>
        <taxon>Tracheophyta</taxon>
        <taxon>Spermatophyta</taxon>
        <taxon>Magnoliopsida</taxon>
        <taxon>eudicotyledons</taxon>
        <taxon>Gunneridae</taxon>
        <taxon>Pentapetalae</taxon>
        <taxon>rosids</taxon>
        <taxon>fabids</taxon>
        <taxon>Fagales</taxon>
        <taxon>Fagaceae</taxon>
        <taxon>Quercus</taxon>
    </lineage>
</organism>
<evidence type="ECO:0000313" key="10">
    <source>
        <dbReference type="EMBL" id="KAK4590338.1"/>
    </source>
</evidence>
<dbReference type="EC" id="3.3.2.10" evidence="3"/>
<comment type="pathway">
    <text evidence="1">Secondary metabolite biosynthesis; terpenoid biosynthesis.</text>
</comment>
<comment type="function">
    <text evidence="7">Epoxide hydrolase involved in the biosynthesis of cucurbitacin and mogroside tetracyclic triterpene natural products (e.g. siamenoside I and mogrosides IV, V and VI). Cucurbitacins have cytotoxic properties and exhibit deterrent taste as a defense barrier against herbivores. Mogrosides are nonsugar highly oxygenated compounds used as high-intensity zero-calorie sweeteners; they also possess pharmacological properties such as regulating immunity, lowering blood sugar and lipid levels, protecting the liver, and acting as antioxidants and antitumor agents. Catalyzes the hydrolysis of aromatic epoxide-containing substrates, such as the conversion of 24,25-epoxycucurbitadienol to 24,25-dihydroxycucurbitadienol.</text>
</comment>
<evidence type="ECO:0000313" key="11">
    <source>
        <dbReference type="Proteomes" id="UP001324115"/>
    </source>
</evidence>
<dbReference type="GO" id="GO:0004301">
    <property type="term" value="F:epoxide hydrolase activity"/>
    <property type="evidence" value="ECO:0007669"/>
    <property type="project" value="UniProtKB-EC"/>
</dbReference>
<dbReference type="PANTHER" id="PTHR43329">
    <property type="entry name" value="EPOXIDE HYDROLASE"/>
    <property type="match status" value="1"/>
</dbReference>
<dbReference type="SUPFAM" id="SSF53474">
    <property type="entry name" value="alpha/beta-Hydrolases"/>
    <property type="match status" value="1"/>
</dbReference>